<evidence type="ECO:0000313" key="2">
    <source>
        <dbReference type="Proteomes" id="UP000595437"/>
    </source>
</evidence>
<dbReference type="AlphaFoldDB" id="A0A7T8QU24"/>
<feature type="non-terminal residue" evidence="1">
    <location>
        <position position="59"/>
    </location>
</feature>
<keyword evidence="2" id="KW-1185">Reference proteome</keyword>
<name>A0A7T8QU24_CALRO</name>
<dbReference type="EMBL" id="CP045894">
    <property type="protein sequence ID" value="QQP55069.1"/>
    <property type="molecule type" value="Genomic_DNA"/>
</dbReference>
<feature type="non-terminal residue" evidence="1">
    <location>
        <position position="1"/>
    </location>
</feature>
<protein>
    <submittedName>
        <fullName evidence="1">Uncharacterized protein</fullName>
    </submittedName>
</protein>
<gene>
    <name evidence="1" type="ORF">FKW44_008123</name>
</gene>
<dbReference type="Proteomes" id="UP000595437">
    <property type="component" value="Chromosome 5"/>
</dbReference>
<reference evidence="2" key="1">
    <citation type="submission" date="2021-01" db="EMBL/GenBank/DDBJ databases">
        <title>Caligus Genome Assembly.</title>
        <authorList>
            <person name="Gallardo-Escarate C."/>
        </authorList>
    </citation>
    <scope>NUCLEOTIDE SEQUENCE [LARGE SCALE GENOMIC DNA]</scope>
</reference>
<organism evidence="1 2">
    <name type="scientific">Caligus rogercresseyi</name>
    <name type="common">Sea louse</name>
    <dbReference type="NCBI Taxonomy" id="217165"/>
    <lineage>
        <taxon>Eukaryota</taxon>
        <taxon>Metazoa</taxon>
        <taxon>Ecdysozoa</taxon>
        <taxon>Arthropoda</taxon>
        <taxon>Crustacea</taxon>
        <taxon>Multicrustacea</taxon>
        <taxon>Hexanauplia</taxon>
        <taxon>Copepoda</taxon>
        <taxon>Siphonostomatoida</taxon>
        <taxon>Caligidae</taxon>
        <taxon>Caligus</taxon>
    </lineage>
</organism>
<proteinExistence type="predicted"/>
<evidence type="ECO:0000313" key="1">
    <source>
        <dbReference type="EMBL" id="QQP55069.1"/>
    </source>
</evidence>
<sequence>PLDGDKEVAIRLGEQYKDGEDPFDMDEDSIVSGQEKESLASDGSSLQRIFQILAKENKL</sequence>
<accession>A0A7T8QU24</accession>